<dbReference type="SUPFAM" id="SSF53098">
    <property type="entry name" value="Ribonuclease H-like"/>
    <property type="match status" value="1"/>
</dbReference>
<feature type="domain" description="Reverse transcriptase RNase H-like" evidence="7">
    <location>
        <begin position="26"/>
        <end position="133"/>
    </location>
</feature>
<dbReference type="PANTHER" id="PTHR37984">
    <property type="entry name" value="PROTEIN CBG26694"/>
    <property type="match status" value="1"/>
</dbReference>
<dbReference type="AlphaFoldDB" id="A0A9Q3J0U6"/>
<protein>
    <recommendedName>
        <fullName evidence="7">Reverse transcriptase RNase H-like domain-containing protein</fullName>
    </recommendedName>
</protein>
<dbReference type="Proteomes" id="UP000765509">
    <property type="component" value="Unassembled WGS sequence"/>
</dbReference>
<dbReference type="GO" id="GO:0004519">
    <property type="term" value="F:endonuclease activity"/>
    <property type="evidence" value="ECO:0007669"/>
    <property type="project" value="UniProtKB-KW"/>
</dbReference>
<dbReference type="GO" id="GO:0003964">
    <property type="term" value="F:RNA-directed DNA polymerase activity"/>
    <property type="evidence" value="ECO:0007669"/>
    <property type="project" value="UniProtKB-KW"/>
</dbReference>
<evidence type="ECO:0000256" key="2">
    <source>
        <dbReference type="ARBA" id="ARBA00022695"/>
    </source>
</evidence>
<dbReference type="PANTHER" id="PTHR37984:SF5">
    <property type="entry name" value="PROTEIN NYNRIN-LIKE"/>
    <property type="match status" value="1"/>
</dbReference>
<dbReference type="SUPFAM" id="SSF56672">
    <property type="entry name" value="DNA/RNA polymerases"/>
    <property type="match status" value="1"/>
</dbReference>
<name>A0A9Q3J0U6_9BASI</name>
<evidence type="ECO:0000256" key="5">
    <source>
        <dbReference type="ARBA" id="ARBA00022801"/>
    </source>
</evidence>
<evidence type="ECO:0000313" key="8">
    <source>
        <dbReference type="EMBL" id="MBW0553529.1"/>
    </source>
</evidence>
<dbReference type="InterPro" id="IPR050951">
    <property type="entry name" value="Retrovirus_Pol_polyprotein"/>
</dbReference>
<dbReference type="EMBL" id="AVOT02059965">
    <property type="protein sequence ID" value="MBW0553529.1"/>
    <property type="molecule type" value="Genomic_DNA"/>
</dbReference>
<sequence length="418" mass="48752">MTQERTEAYDNIKYALTNAPLLLIPDYKLPFTIYIDAFGEGLGSALHQVQIFNDKRYERPVCFISTYIKCTEARYEASQIECLCLILYLERLHYCPYGSAFEVITDWNAVKSLLNMRTPNRHMLRWKISIQEYRGKMTKVNKSGNLHNNSDSFSRWELLNTPYNPSYVPANSKPQIPIEGINITDVGTEFFKEVRESYKKDKNCHILTSLLEKYCKEKSLANSLDGIWRKSYDNGRFHLFEGILYHSSRHTCVMVLCSIMLINTVLLEFHENMYAGNLFEYEKMEPIKTCAQWPSWRKDFLDYCHSSDRCKKANKTTGKRVGLMIHIQGLSSPWEVIHMDWVTALPPGGHRNYNAFLVIVERYSKTPIFLPFNKDDTAMYTSLLIWNRIISHTCVFKNMISDSTQHLNLSYGQICICF</sequence>
<keyword evidence="2" id="KW-0548">Nucleotidyltransferase</keyword>
<dbReference type="GO" id="GO:0003676">
    <property type="term" value="F:nucleic acid binding"/>
    <property type="evidence" value="ECO:0007669"/>
    <property type="project" value="InterPro"/>
</dbReference>
<evidence type="ECO:0000313" key="9">
    <source>
        <dbReference type="Proteomes" id="UP000765509"/>
    </source>
</evidence>
<keyword evidence="1" id="KW-0808">Transferase</keyword>
<keyword evidence="5" id="KW-0378">Hydrolase</keyword>
<keyword evidence="4" id="KW-0255">Endonuclease</keyword>
<evidence type="ECO:0000256" key="6">
    <source>
        <dbReference type="ARBA" id="ARBA00022918"/>
    </source>
</evidence>
<accession>A0A9Q3J0U6</accession>
<gene>
    <name evidence="8" type="ORF">O181_093244</name>
</gene>
<evidence type="ECO:0000256" key="3">
    <source>
        <dbReference type="ARBA" id="ARBA00022722"/>
    </source>
</evidence>
<evidence type="ECO:0000256" key="1">
    <source>
        <dbReference type="ARBA" id="ARBA00022679"/>
    </source>
</evidence>
<dbReference type="Gene3D" id="3.30.420.10">
    <property type="entry name" value="Ribonuclease H-like superfamily/Ribonuclease H"/>
    <property type="match status" value="1"/>
</dbReference>
<dbReference type="InterPro" id="IPR036397">
    <property type="entry name" value="RNaseH_sf"/>
</dbReference>
<proteinExistence type="predicted"/>
<evidence type="ECO:0000256" key="4">
    <source>
        <dbReference type="ARBA" id="ARBA00022759"/>
    </source>
</evidence>
<keyword evidence="9" id="KW-1185">Reference proteome</keyword>
<dbReference type="InterPro" id="IPR012337">
    <property type="entry name" value="RNaseH-like_sf"/>
</dbReference>
<dbReference type="InterPro" id="IPR043502">
    <property type="entry name" value="DNA/RNA_pol_sf"/>
</dbReference>
<keyword evidence="3" id="KW-0540">Nuclease</keyword>
<dbReference type="GO" id="GO:0016787">
    <property type="term" value="F:hydrolase activity"/>
    <property type="evidence" value="ECO:0007669"/>
    <property type="project" value="UniProtKB-KW"/>
</dbReference>
<dbReference type="Pfam" id="PF17917">
    <property type="entry name" value="RT_RNaseH"/>
    <property type="match status" value="1"/>
</dbReference>
<organism evidence="8 9">
    <name type="scientific">Austropuccinia psidii MF-1</name>
    <dbReference type="NCBI Taxonomy" id="1389203"/>
    <lineage>
        <taxon>Eukaryota</taxon>
        <taxon>Fungi</taxon>
        <taxon>Dikarya</taxon>
        <taxon>Basidiomycota</taxon>
        <taxon>Pucciniomycotina</taxon>
        <taxon>Pucciniomycetes</taxon>
        <taxon>Pucciniales</taxon>
        <taxon>Sphaerophragmiaceae</taxon>
        <taxon>Austropuccinia</taxon>
    </lineage>
</organism>
<comment type="caution">
    <text evidence="8">The sequence shown here is derived from an EMBL/GenBank/DDBJ whole genome shotgun (WGS) entry which is preliminary data.</text>
</comment>
<reference evidence="8" key="1">
    <citation type="submission" date="2021-03" db="EMBL/GenBank/DDBJ databases">
        <title>Draft genome sequence of rust myrtle Austropuccinia psidii MF-1, a brazilian biotype.</title>
        <authorList>
            <person name="Quecine M.C."/>
            <person name="Pachon D.M.R."/>
            <person name="Bonatelli M.L."/>
            <person name="Correr F.H."/>
            <person name="Franceschini L.M."/>
            <person name="Leite T.F."/>
            <person name="Margarido G.R.A."/>
            <person name="Almeida C.A."/>
            <person name="Ferrarezi J.A."/>
            <person name="Labate C.A."/>
        </authorList>
    </citation>
    <scope>NUCLEOTIDE SEQUENCE</scope>
    <source>
        <strain evidence="8">MF-1</strain>
    </source>
</reference>
<dbReference type="InterPro" id="IPR041373">
    <property type="entry name" value="RT_RNaseH"/>
</dbReference>
<keyword evidence="6" id="KW-0695">RNA-directed DNA polymerase</keyword>
<evidence type="ECO:0000259" key="7">
    <source>
        <dbReference type="Pfam" id="PF17917"/>
    </source>
</evidence>